<organism evidence="1 2">
    <name type="scientific">Staurois parvus</name>
    <dbReference type="NCBI Taxonomy" id="386267"/>
    <lineage>
        <taxon>Eukaryota</taxon>
        <taxon>Metazoa</taxon>
        <taxon>Chordata</taxon>
        <taxon>Craniata</taxon>
        <taxon>Vertebrata</taxon>
        <taxon>Euteleostomi</taxon>
        <taxon>Amphibia</taxon>
        <taxon>Batrachia</taxon>
        <taxon>Anura</taxon>
        <taxon>Neobatrachia</taxon>
        <taxon>Ranoidea</taxon>
        <taxon>Ranidae</taxon>
        <taxon>Staurois</taxon>
    </lineage>
</organism>
<protein>
    <submittedName>
        <fullName evidence="1">Uncharacterized protein</fullName>
    </submittedName>
</protein>
<evidence type="ECO:0000313" key="1">
    <source>
        <dbReference type="EMBL" id="CAI9587699.1"/>
    </source>
</evidence>
<evidence type="ECO:0000313" key="2">
    <source>
        <dbReference type="Proteomes" id="UP001162483"/>
    </source>
</evidence>
<dbReference type="Proteomes" id="UP001162483">
    <property type="component" value="Unassembled WGS sequence"/>
</dbReference>
<dbReference type="EMBL" id="CATNWA010015876">
    <property type="protein sequence ID" value="CAI9587699.1"/>
    <property type="molecule type" value="Genomic_DNA"/>
</dbReference>
<proteinExistence type="predicted"/>
<reference evidence="1" key="1">
    <citation type="submission" date="2023-05" db="EMBL/GenBank/DDBJ databases">
        <authorList>
            <person name="Stuckert A."/>
        </authorList>
    </citation>
    <scope>NUCLEOTIDE SEQUENCE</scope>
</reference>
<sequence length="90" mass="9803">MVSPPLDPRFPSRTLVKASQLAFYPYCILASSLAKGSLPHPLLTCRPPHTLPTTPSPTAISSCATIPSLLDCKLERAEPSIPSCFALYWY</sequence>
<comment type="caution">
    <text evidence="1">The sequence shown here is derived from an EMBL/GenBank/DDBJ whole genome shotgun (WGS) entry which is preliminary data.</text>
</comment>
<gene>
    <name evidence="1" type="ORF">SPARVUS_LOCUS10610648</name>
</gene>
<keyword evidence="2" id="KW-1185">Reference proteome</keyword>
<name>A0ABN9ES82_9NEOB</name>
<accession>A0ABN9ES82</accession>